<organism evidence="3 4">
    <name type="scientific">Labeo rohita</name>
    <name type="common">Indian major carp</name>
    <name type="synonym">Cyprinus rohita</name>
    <dbReference type="NCBI Taxonomy" id="84645"/>
    <lineage>
        <taxon>Eukaryota</taxon>
        <taxon>Metazoa</taxon>
        <taxon>Chordata</taxon>
        <taxon>Craniata</taxon>
        <taxon>Vertebrata</taxon>
        <taxon>Euteleostomi</taxon>
        <taxon>Actinopterygii</taxon>
        <taxon>Neopterygii</taxon>
        <taxon>Teleostei</taxon>
        <taxon>Ostariophysi</taxon>
        <taxon>Cypriniformes</taxon>
        <taxon>Cyprinidae</taxon>
        <taxon>Labeoninae</taxon>
        <taxon>Labeonini</taxon>
        <taxon>Labeo</taxon>
    </lineage>
</organism>
<dbReference type="PROSITE" id="PS50013">
    <property type="entry name" value="CHROMO_2"/>
    <property type="match status" value="1"/>
</dbReference>
<evidence type="ECO:0000313" key="4">
    <source>
        <dbReference type="Proteomes" id="UP000290572"/>
    </source>
</evidence>
<dbReference type="AlphaFoldDB" id="A0A498M2N6"/>
<comment type="caution">
    <text evidence="3">The sequence shown here is derived from an EMBL/GenBank/DDBJ whole genome shotgun (WGS) entry which is preliminary data.</text>
</comment>
<evidence type="ECO:0000259" key="2">
    <source>
        <dbReference type="PROSITE" id="PS50013"/>
    </source>
</evidence>
<dbReference type="CDD" id="cd00024">
    <property type="entry name" value="CD_CSD"/>
    <property type="match status" value="1"/>
</dbReference>
<dbReference type="Gene3D" id="2.40.50.40">
    <property type="match status" value="1"/>
</dbReference>
<evidence type="ECO:0000256" key="1">
    <source>
        <dbReference type="ARBA" id="ARBA00004123"/>
    </source>
</evidence>
<dbReference type="Pfam" id="PF00385">
    <property type="entry name" value="Chromo"/>
    <property type="match status" value="1"/>
</dbReference>
<name>A0A498M2N6_LABRO</name>
<evidence type="ECO:0000313" key="3">
    <source>
        <dbReference type="EMBL" id="RXN11925.1"/>
    </source>
</evidence>
<dbReference type="InterPro" id="IPR016197">
    <property type="entry name" value="Chromo-like_dom_sf"/>
</dbReference>
<feature type="domain" description="Chromo" evidence="2">
    <location>
        <begin position="56"/>
        <end position="114"/>
    </location>
</feature>
<dbReference type="GO" id="GO:0005634">
    <property type="term" value="C:nucleus"/>
    <property type="evidence" value="ECO:0007669"/>
    <property type="project" value="UniProtKB-SubCell"/>
</dbReference>
<proteinExistence type="predicted"/>
<sequence>MSKLPVSIVSKASQSVTCVEDALGLRDFKNMRGKDKISLHIPAPPPPRIIDGGPAYTVRRILDSRRRGRGTQYLVDWEGYGPEERSWVPGRFILDPALIQDYPRRADSVKGGTGLAEEALVKELALSLEGSEIKSELCGIRRKPSMANGQRRINADGSAGVNELTSLH</sequence>
<reference evidence="3 4" key="1">
    <citation type="submission" date="2018-03" db="EMBL/GenBank/DDBJ databases">
        <title>Draft genome sequence of Rohu Carp (Labeo rohita).</title>
        <authorList>
            <person name="Das P."/>
            <person name="Kushwaha B."/>
            <person name="Joshi C.G."/>
            <person name="Kumar D."/>
            <person name="Nagpure N.S."/>
            <person name="Sahoo L."/>
            <person name="Das S.P."/>
            <person name="Bit A."/>
            <person name="Patnaik S."/>
            <person name="Meher P.K."/>
            <person name="Jayasankar P."/>
            <person name="Koringa P.G."/>
            <person name="Patel N.V."/>
            <person name="Hinsu A.T."/>
            <person name="Kumar R."/>
            <person name="Pandey M."/>
            <person name="Agarwal S."/>
            <person name="Srivastava S."/>
            <person name="Singh M."/>
            <person name="Iquebal M.A."/>
            <person name="Jaiswal S."/>
            <person name="Angadi U.B."/>
            <person name="Kumar N."/>
            <person name="Raza M."/>
            <person name="Shah T.M."/>
            <person name="Rai A."/>
            <person name="Jena J.K."/>
        </authorList>
    </citation>
    <scope>NUCLEOTIDE SEQUENCE [LARGE SCALE GENOMIC DNA]</scope>
    <source>
        <strain evidence="3">DASCIFA01</strain>
        <tissue evidence="3">Testis</tissue>
    </source>
</reference>
<comment type="subcellular location">
    <subcellularLocation>
        <location evidence="1">Nucleus</location>
    </subcellularLocation>
</comment>
<accession>A0A498M2N6</accession>
<gene>
    <name evidence="3" type="ORF">ROHU_029794</name>
</gene>
<keyword evidence="4" id="KW-1185">Reference proteome</keyword>
<dbReference type="SMART" id="SM00298">
    <property type="entry name" value="CHROMO"/>
    <property type="match status" value="1"/>
</dbReference>
<protein>
    <submittedName>
        <fullName evidence="3">P2Y purinoceptor 12-like protein</fullName>
    </submittedName>
</protein>
<dbReference type="SUPFAM" id="SSF54160">
    <property type="entry name" value="Chromo domain-like"/>
    <property type="match status" value="1"/>
</dbReference>
<dbReference type="Proteomes" id="UP000290572">
    <property type="component" value="Unassembled WGS sequence"/>
</dbReference>
<dbReference type="InterPro" id="IPR023780">
    <property type="entry name" value="Chromo_domain"/>
</dbReference>
<dbReference type="EMBL" id="QBIY01013101">
    <property type="protein sequence ID" value="RXN11925.1"/>
    <property type="molecule type" value="Genomic_DNA"/>
</dbReference>
<dbReference type="InterPro" id="IPR000953">
    <property type="entry name" value="Chromo/chromo_shadow_dom"/>
</dbReference>